<feature type="compositionally biased region" description="Polar residues" evidence="1">
    <location>
        <begin position="364"/>
        <end position="373"/>
    </location>
</feature>
<feature type="compositionally biased region" description="Polar residues" evidence="1">
    <location>
        <begin position="129"/>
        <end position="146"/>
    </location>
</feature>
<evidence type="ECO:0000256" key="1">
    <source>
        <dbReference type="SAM" id="MobiDB-lite"/>
    </source>
</evidence>
<gene>
    <name evidence="3" type="ORF">DM01DRAFT_1332593</name>
</gene>
<dbReference type="EMBL" id="MCGT01000004">
    <property type="protein sequence ID" value="ORX60440.1"/>
    <property type="molecule type" value="Genomic_DNA"/>
</dbReference>
<organism evidence="3 4">
    <name type="scientific">Hesseltinella vesiculosa</name>
    <dbReference type="NCBI Taxonomy" id="101127"/>
    <lineage>
        <taxon>Eukaryota</taxon>
        <taxon>Fungi</taxon>
        <taxon>Fungi incertae sedis</taxon>
        <taxon>Mucoromycota</taxon>
        <taxon>Mucoromycotina</taxon>
        <taxon>Mucoromycetes</taxon>
        <taxon>Mucorales</taxon>
        <taxon>Cunninghamellaceae</taxon>
        <taxon>Hesseltinella</taxon>
    </lineage>
</organism>
<dbReference type="InterPro" id="IPR011598">
    <property type="entry name" value="bHLH_dom"/>
</dbReference>
<evidence type="ECO:0000313" key="3">
    <source>
        <dbReference type="EMBL" id="ORX60440.1"/>
    </source>
</evidence>
<protein>
    <recommendedName>
        <fullName evidence="2">BHLH domain-containing protein</fullName>
    </recommendedName>
</protein>
<dbReference type="PROSITE" id="PS50888">
    <property type="entry name" value="BHLH"/>
    <property type="match status" value="1"/>
</dbReference>
<dbReference type="Gene3D" id="4.10.280.10">
    <property type="entry name" value="Helix-loop-helix DNA-binding domain"/>
    <property type="match status" value="1"/>
</dbReference>
<feature type="compositionally biased region" description="Basic and acidic residues" evidence="1">
    <location>
        <begin position="329"/>
        <end position="339"/>
    </location>
</feature>
<feature type="region of interest" description="Disordered" evidence="1">
    <location>
        <begin position="231"/>
        <end position="251"/>
    </location>
</feature>
<feature type="domain" description="BHLH" evidence="2">
    <location>
        <begin position="194"/>
        <end position="280"/>
    </location>
</feature>
<dbReference type="OrthoDB" id="2133190at2759"/>
<dbReference type="InterPro" id="IPR036638">
    <property type="entry name" value="HLH_DNA-bd_sf"/>
</dbReference>
<dbReference type="Proteomes" id="UP000242146">
    <property type="component" value="Unassembled WGS sequence"/>
</dbReference>
<keyword evidence="4" id="KW-1185">Reference proteome</keyword>
<dbReference type="STRING" id="101127.A0A1X2GSG9"/>
<comment type="caution">
    <text evidence="3">The sequence shown here is derived from an EMBL/GenBank/DDBJ whole genome shotgun (WGS) entry which is preliminary data.</text>
</comment>
<dbReference type="PANTHER" id="PTHR47336:SF3">
    <property type="entry name" value="SERINE-RICH PROTEIN TYE7"/>
    <property type="match status" value="1"/>
</dbReference>
<dbReference type="GO" id="GO:0046983">
    <property type="term" value="F:protein dimerization activity"/>
    <property type="evidence" value="ECO:0007669"/>
    <property type="project" value="InterPro"/>
</dbReference>
<feature type="compositionally biased region" description="Acidic residues" evidence="1">
    <location>
        <begin position="242"/>
        <end position="251"/>
    </location>
</feature>
<accession>A0A1X2GSG9</accession>
<dbReference type="AlphaFoldDB" id="A0A1X2GSG9"/>
<feature type="region of interest" description="Disordered" evidence="1">
    <location>
        <begin position="99"/>
        <end position="165"/>
    </location>
</feature>
<dbReference type="InterPro" id="IPR052099">
    <property type="entry name" value="Regulatory_TF_Diverse"/>
</dbReference>
<evidence type="ECO:0000259" key="2">
    <source>
        <dbReference type="PROSITE" id="PS50888"/>
    </source>
</evidence>
<dbReference type="SUPFAM" id="SSF47459">
    <property type="entry name" value="HLH, helix-loop-helix DNA-binding domain"/>
    <property type="match status" value="1"/>
</dbReference>
<feature type="region of interest" description="Disordered" evidence="1">
    <location>
        <begin position="1032"/>
        <end position="1054"/>
    </location>
</feature>
<name>A0A1X2GSG9_9FUNG</name>
<evidence type="ECO:0000313" key="4">
    <source>
        <dbReference type="Proteomes" id="UP000242146"/>
    </source>
</evidence>
<feature type="compositionally biased region" description="Basic residues" evidence="1">
    <location>
        <begin position="340"/>
        <end position="353"/>
    </location>
</feature>
<reference evidence="3 4" key="1">
    <citation type="submission" date="2016-07" db="EMBL/GenBank/DDBJ databases">
        <title>Pervasive Adenine N6-methylation of Active Genes in Fungi.</title>
        <authorList>
            <consortium name="DOE Joint Genome Institute"/>
            <person name="Mondo S.J."/>
            <person name="Dannebaum R.O."/>
            <person name="Kuo R.C."/>
            <person name="Labutti K."/>
            <person name="Haridas S."/>
            <person name="Kuo A."/>
            <person name="Salamov A."/>
            <person name="Ahrendt S.R."/>
            <person name="Lipzen A."/>
            <person name="Sullivan W."/>
            <person name="Andreopoulos W.B."/>
            <person name="Clum A."/>
            <person name="Lindquist E."/>
            <person name="Daum C."/>
            <person name="Ramamoorthy G.K."/>
            <person name="Gryganskyi A."/>
            <person name="Culley D."/>
            <person name="Magnuson J.K."/>
            <person name="James T.Y."/>
            <person name="O'Malley M.A."/>
            <person name="Stajich J.E."/>
            <person name="Spatafora J.W."/>
            <person name="Visel A."/>
            <person name="Grigoriev I.V."/>
        </authorList>
    </citation>
    <scope>NUCLEOTIDE SEQUENCE [LARGE SCALE GENOMIC DNA]</scope>
    <source>
        <strain evidence="3 4">NRRL 3301</strain>
    </source>
</reference>
<dbReference type="Pfam" id="PF00010">
    <property type="entry name" value="HLH"/>
    <property type="match status" value="1"/>
</dbReference>
<dbReference type="PANTHER" id="PTHR47336">
    <property type="entry name" value="TRANSCRIPTION FACTOR HMS1-RELATED"/>
    <property type="match status" value="1"/>
</dbReference>
<dbReference type="SMART" id="SM00353">
    <property type="entry name" value="HLH"/>
    <property type="match status" value="1"/>
</dbReference>
<sequence length="1074" mass="120397">MNYNQGSLDAIFTADETNSDFFSFSDFDIQLQQQAQISIPSFPQKQIHNVDRYLPVSCPPFTITSQPPPPPLPYQSSPEPKAELLDFAPVVLSQWSSPPAPDSLVHTHPSPDALDPVSGSPKHHPLTPPGTNLPSLSPQPTIQTSVSPSASSPPSNASPNALLDTSPYIPPVIDFNKLMPPSLHMPEAGEGPKQKKTAHNAIERRYRNNINDRITELKNVVPALLHAKLKNNQGGSKRSRAEDDDDDGEDDEEFLDGVAVATKLNKATILRKATEYITHLKRSNDDLRAENDTLQQIMTQLPGGPTILAQYKQQKVQREQMMQQQLMMERQRAKHEQQVRKRANASSRRKRSRQPSQTYPPLHQQPQPWTSAPPQLYQEDWSSAKIPAFPAQQPPTPPSTGVIGQRVFMAVFMAVSLFSSSPLTSSANVDNQHNHVSRATAENANTILSSSTVLTTSTLSSLTFGYVDDVWVFLRYAFFFGYVCYLVLPWIKTLVLGKSFKMRRVQRRRYPVAKRSLRGRQTEQQRITPGDATCMQLHQLLVDQLTVEHQDGSARDAHQHRLALVICLAKQVGQWLIRHGLGYDICLDDHELPIGQDLDDSDDDGASFLSDDATRGSRRREQRRWQHVLRWIKLNECECLGGDRTATKWTMVYHSLRMLNLVDALEEDFCRDMRLDGPQAERQRQLSSMRARAYATATMQWTVLFSPNFLVQKITQYLWKTATWDANEDDIWASLTEDDHPSVMALFTNAAWTETLMAIHLQLTSSAAQPPATPPTRPSVALSAHAPTLVPTTILANLTLMDRLEMDFTAMIDGLMLAQPVTFFAYVHALPLEDDARRLADWFTMIGATIECLWQHQPSERSMAALVHNVPRAMLVPTASYKQKLRFSDVDAWFKQHLVHLLAGTTLIHQGQLEPLTDKPHHALASGLDQLKQARQLWTMMQQSIPSQYNKHLEAQFMEGRLMALATLGACLVALDAWLSVPASYLHDEDHEEIRALTLCLRRMVNRPALAGLSCQSVLVDRLSRVGRAVANGSSDLDHDDDDGASDNNLTLVEDHPSPLENHVKILGILHGAV</sequence>
<feature type="region of interest" description="Disordered" evidence="1">
    <location>
        <begin position="321"/>
        <end position="375"/>
    </location>
</feature>
<proteinExistence type="predicted"/>
<feature type="compositionally biased region" description="Low complexity" evidence="1">
    <location>
        <begin position="147"/>
        <end position="161"/>
    </location>
</feature>